<feature type="compositionally biased region" description="Polar residues" evidence="3">
    <location>
        <begin position="241"/>
        <end position="255"/>
    </location>
</feature>
<keyword evidence="6" id="KW-1185">Reference proteome</keyword>
<dbReference type="AlphaFoldDB" id="A0AAP0K1W4"/>
<protein>
    <recommendedName>
        <fullName evidence="4">WRC domain-containing protein</fullName>
    </recommendedName>
</protein>
<evidence type="ECO:0000313" key="6">
    <source>
        <dbReference type="Proteomes" id="UP001420932"/>
    </source>
</evidence>
<dbReference type="PANTHER" id="PTHR34680">
    <property type="entry name" value="EXPRESSED PROTEIN"/>
    <property type="match status" value="1"/>
</dbReference>
<feature type="compositionally biased region" description="Polar residues" evidence="3">
    <location>
        <begin position="189"/>
        <end position="203"/>
    </location>
</feature>
<keyword evidence="1" id="KW-0539">Nucleus</keyword>
<comment type="caution">
    <text evidence="2">Lacks conserved residue(s) required for the propagation of feature annotation.</text>
</comment>
<dbReference type="Pfam" id="PF08879">
    <property type="entry name" value="WRC"/>
    <property type="match status" value="1"/>
</dbReference>
<evidence type="ECO:0000313" key="5">
    <source>
        <dbReference type="EMBL" id="KAK9143810.1"/>
    </source>
</evidence>
<feature type="region of interest" description="Disordered" evidence="3">
    <location>
        <begin position="175"/>
        <end position="209"/>
    </location>
</feature>
<evidence type="ECO:0000259" key="4">
    <source>
        <dbReference type="PROSITE" id="PS51667"/>
    </source>
</evidence>
<evidence type="ECO:0000256" key="2">
    <source>
        <dbReference type="PROSITE-ProRule" id="PRU01002"/>
    </source>
</evidence>
<sequence length="325" mass="36394">MRIRKHARLLSSSTTTTTTTTTTPPPPHNVVCELNMSPWDVISPDDDDFPIQVGVDDDIMGNSSTVGQSVASLLQHLEAMRAKEEVRENQEDDDEEEVDGGGGEDNYVEKKKKKKKKQKKKRIGSIDREVDELGIKRDYVCCNKADGKGWRCPREAKQGHSLCDHHLTQLRSYHTNNNNTHGNANTKNPKSNTTTRKANNASRNCRAKAMSSTSSSSEFYYYSGFGPLWGKKRSNQLSNISTSGNYSSKIVTNTTDVDDDDDDLNQVLSSTGTGTDDNTNSPSDFVVDNDDLDYEDEYDYDDDEDDNGKKRFRKPIKARSLKSLL</sequence>
<feature type="region of interest" description="Disordered" evidence="3">
    <location>
        <begin position="1"/>
        <end position="28"/>
    </location>
</feature>
<evidence type="ECO:0000256" key="1">
    <source>
        <dbReference type="ARBA" id="ARBA00023242"/>
    </source>
</evidence>
<organism evidence="5 6">
    <name type="scientific">Stephania yunnanensis</name>
    <dbReference type="NCBI Taxonomy" id="152371"/>
    <lineage>
        <taxon>Eukaryota</taxon>
        <taxon>Viridiplantae</taxon>
        <taxon>Streptophyta</taxon>
        <taxon>Embryophyta</taxon>
        <taxon>Tracheophyta</taxon>
        <taxon>Spermatophyta</taxon>
        <taxon>Magnoliopsida</taxon>
        <taxon>Ranunculales</taxon>
        <taxon>Menispermaceae</taxon>
        <taxon>Menispermoideae</taxon>
        <taxon>Cissampelideae</taxon>
        <taxon>Stephania</taxon>
    </lineage>
</organism>
<dbReference type="InterPro" id="IPR014977">
    <property type="entry name" value="WRC_dom"/>
</dbReference>
<feature type="compositionally biased region" description="Low complexity" evidence="3">
    <location>
        <begin position="175"/>
        <end position="188"/>
    </location>
</feature>
<feature type="compositionally biased region" description="Acidic residues" evidence="3">
    <location>
        <begin position="90"/>
        <end position="99"/>
    </location>
</feature>
<dbReference type="PANTHER" id="PTHR34680:SF3">
    <property type="entry name" value="EXPRESSED PROTEIN"/>
    <property type="match status" value="1"/>
</dbReference>
<reference evidence="5 6" key="1">
    <citation type="submission" date="2024-01" db="EMBL/GenBank/DDBJ databases">
        <title>Genome assemblies of Stephania.</title>
        <authorList>
            <person name="Yang L."/>
        </authorList>
    </citation>
    <scope>NUCLEOTIDE SEQUENCE [LARGE SCALE GENOMIC DNA]</scope>
    <source>
        <strain evidence="5">YNDBR</strain>
        <tissue evidence="5">Leaf</tissue>
    </source>
</reference>
<name>A0AAP0K1W4_9MAGN</name>
<dbReference type="Proteomes" id="UP001420932">
    <property type="component" value="Unassembled WGS sequence"/>
</dbReference>
<comment type="caution">
    <text evidence="5">The sequence shown here is derived from an EMBL/GenBank/DDBJ whole genome shotgun (WGS) entry which is preliminary data.</text>
</comment>
<dbReference type="PROSITE" id="PS51667">
    <property type="entry name" value="WRC"/>
    <property type="match status" value="1"/>
</dbReference>
<feature type="region of interest" description="Disordered" evidence="3">
    <location>
        <begin position="82"/>
        <end position="124"/>
    </location>
</feature>
<dbReference type="EMBL" id="JBBNAF010000005">
    <property type="protein sequence ID" value="KAK9143810.1"/>
    <property type="molecule type" value="Genomic_DNA"/>
</dbReference>
<feature type="region of interest" description="Disordered" evidence="3">
    <location>
        <begin position="241"/>
        <end position="311"/>
    </location>
</feature>
<proteinExistence type="predicted"/>
<feature type="compositionally biased region" description="Acidic residues" evidence="3">
    <location>
        <begin position="287"/>
        <end position="306"/>
    </location>
</feature>
<feature type="compositionally biased region" description="Polar residues" evidence="3">
    <location>
        <begin position="266"/>
        <end position="283"/>
    </location>
</feature>
<gene>
    <name evidence="5" type="ORF">Syun_013210</name>
</gene>
<feature type="compositionally biased region" description="Basic residues" evidence="3">
    <location>
        <begin position="110"/>
        <end position="123"/>
    </location>
</feature>
<evidence type="ECO:0000256" key="3">
    <source>
        <dbReference type="SAM" id="MobiDB-lite"/>
    </source>
</evidence>
<accession>A0AAP0K1W4</accession>
<feature type="domain" description="WRC" evidence="4">
    <location>
        <begin position="136"/>
        <end position="181"/>
    </location>
</feature>